<keyword evidence="3" id="KW-1185">Reference proteome</keyword>
<keyword evidence="1" id="KW-1133">Transmembrane helix</keyword>
<dbReference type="InterPro" id="IPR005625">
    <property type="entry name" value="PepSY-ass_TM"/>
</dbReference>
<keyword evidence="1" id="KW-0472">Membrane</keyword>
<feature type="transmembrane region" description="Helical" evidence="1">
    <location>
        <begin position="12"/>
        <end position="32"/>
    </location>
</feature>
<sequence>MQRTARKYHKWLMLFIGAQFVIWSVSGAYMVFFDIDYIHGDSLVINHQDTINVENIHYSVKELREQYPDATNVSVGKFIDKEVYSFASQGVVHLVDASNGQLLSPLKQATAIKAAQYYYSGDGSVQDVELFTDNPPFELSPRALPAWRINFDDFGSPSIYVSAQTGKLVGKRHEFWRLFDWMFRFHVMDYDDGENIENLLLFCAALLGLAAAIFGLVLTYFRVFKAKKVTDSTSPTELEGSA</sequence>
<dbReference type="RefSeq" id="WP_348387833.1">
    <property type="nucleotide sequence ID" value="NZ_CP134146.1"/>
</dbReference>
<keyword evidence="1" id="KW-0812">Transmembrane</keyword>
<name>A0ABY9TJB7_9GAMM</name>
<evidence type="ECO:0000313" key="2">
    <source>
        <dbReference type="EMBL" id="WNC68679.1"/>
    </source>
</evidence>
<proteinExistence type="predicted"/>
<evidence type="ECO:0000313" key="3">
    <source>
        <dbReference type="Proteomes" id="UP001248581"/>
    </source>
</evidence>
<dbReference type="Pfam" id="PF03929">
    <property type="entry name" value="PepSY_TM"/>
    <property type="match status" value="1"/>
</dbReference>
<dbReference type="EMBL" id="CP134146">
    <property type="protein sequence ID" value="WNC68679.1"/>
    <property type="molecule type" value="Genomic_DNA"/>
</dbReference>
<protein>
    <submittedName>
        <fullName evidence="2">PepSY domain-containing protein</fullName>
    </submittedName>
</protein>
<dbReference type="Proteomes" id="UP001248581">
    <property type="component" value="Chromosome"/>
</dbReference>
<reference evidence="3" key="1">
    <citation type="submission" date="2023-09" db="EMBL/GenBank/DDBJ databases">
        <authorList>
            <person name="Li S."/>
            <person name="Li X."/>
            <person name="Zhang C."/>
            <person name="Zhao Z."/>
        </authorList>
    </citation>
    <scope>NUCLEOTIDE SEQUENCE [LARGE SCALE GENOMIC DNA]</scope>
    <source>
        <strain evidence="3">SQ345</strain>
    </source>
</reference>
<organism evidence="2 3">
    <name type="scientific">Thalassotalea nanhaiensis</name>
    <dbReference type="NCBI Taxonomy" id="3065648"/>
    <lineage>
        <taxon>Bacteria</taxon>
        <taxon>Pseudomonadati</taxon>
        <taxon>Pseudomonadota</taxon>
        <taxon>Gammaproteobacteria</taxon>
        <taxon>Alteromonadales</taxon>
        <taxon>Colwelliaceae</taxon>
        <taxon>Thalassotalea</taxon>
    </lineage>
</organism>
<accession>A0ABY9TJB7</accession>
<feature type="transmembrane region" description="Helical" evidence="1">
    <location>
        <begin position="199"/>
        <end position="221"/>
    </location>
</feature>
<evidence type="ECO:0000256" key="1">
    <source>
        <dbReference type="SAM" id="Phobius"/>
    </source>
</evidence>
<gene>
    <name evidence="2" type="ORF">RI845_00685</name>
</gene>